<gene>
    <name evidence="1" type="ORF">HNQ88_001390</name>
</gene>
<dbReference type="Proteomes" id="UP001185092">
    <property type="component" value="Unassembled WGS sequence"/>
</dbReference>
<proteinExistence type="predicted"/>
<accession>A0AAE3XNN8</accession>
<evidence type="ECO:0000313" key="2">
    <source>
        <dbReference type="Proteomes" id="UP001185092"/>
    </source>
</evidence>
<dbReference type="RefSeq" id="WP_309937903.1">
    <property type="nucleotide sequence ID" value="NZ_AP025305.1"/>
</dbReference>
<organism evidence="1 2">
    <name type="scientific">Aureibacter tunicatorum</name>
    <dbReference type="NCBI Taxonomy" id="866807"/>
    <lineage>
        <taxon>Bacteria</taxon>
        <taxon>Pseudomonadati</taxon>
        <taxon>Bacteroidota</taxon>
        <taxon>Cytophagia</taxon>
        <taxon>Cytophagales</taxon>
        <taxon>Persicobacteraceae</taxon>
        <taxon>Aureibacter</taxon>
    </lineage>
</organism>
<keyword evidence="2" id="KW-1185">Reference proteome</keyword>
<dbReference type="Gene3D" id="2.60.120.430">
    <property type="entry name" value="Galactose-binding lectin"/>
    <property type="match status" value="1"/>
</dbReference>
<protein>
    <submittedName>
        <fullName evidence="1">Uncharacterized protein</fullName>
    </submittedName>
</protein>
<reference evidence="1" key="1">
    <citation type="submission" date="2023-07" db="EMBL/GenBank/DDBJ databases">
        <title>Genomic Encyclopedia of Type Strains, Phase IV (KMG-IV): sequencing the most valuable type-strain genomes for metagenomic binning, comparative biology and taxonomic classification.</title>
        <authorList>
            <person name="Goeker M."/>
        </authorList>
    </citation>
    <scope>NUCLEOTIDE SEQUENCE</scope>
    <source>
        <strain evidence="1">DSM 26174</strain>
    </source>
</reference>
<name>A0AAE3XNN8_9BACT</name>
<sequence>MEKVLIERGDHYSFDVSASKYVNNSGIILEKGKEYKITAEGIWYDWYIKSGPKGYDRFWMKPFNMFKRLPEAKWLSLLGAIDEKGKPFLLGKEMIFKASSTGEFFCFANDIRGFYANNSGQVRVKISLLD</sequence>
<evidence type="ECO:0000313" key="1">
    <source>
        <dbReference type="EMBL" id="MDR6238414.1"/>
    </source>
</evidence>
<dbReference type="EMBL" id="JAVDQD010000001">
    <property type="protein sequence ID" value="MDR6238414.1"/>
    <property type="molecule type" value="Genomic_DNA"/>
</dbReference>
<comment type="caution">
    <text evidence="1">The sequence shown here is derived from an EMBL/GenBank/DDBJ whole genome shotgun (WGS) entry which is preliminary data.</text>
</comment>
<dbReference type="AlphaFoldDB" id="A0AAE3XNN8"/>